<sequence>MATSPAALTPLMPAIIRFSHVTVSVPDKTLLHDVSFTVNTGDKAVLCGKSGSGKSTVLKTLLGLLPVQEGVIEFQGQPLNVATLALIRRHTAYIGQEPVLGAETVHEALLLPFRFKAHRDALPSPARLEEVLARLGLSPALLAQDCARVSGGEKQRLALARGLLLGKSVYLLDEVTSALDEDSKQAVFAVFADPALTVLSVAHDPDWLACCTKMWQMADGCLSEVSHEYA</sequence>
<dbReference type="InterPro" id="IPR003439">
    <property type="entry name" value="ABC_transporter-like_ATP-bd"/>
</dbReference>
<keyword evidence="2 4" id="KW-0067">ATP-binding</keyword>
<dbReference type="AlphaFoldDB" id="A0A2S5CQK7"/>
<dbReference type="Gene3D" id="3.40.50.300">
    <property type="entry name" value="P-loop containing nucleotide triphosphate hydrolases"/>
    <property type="match status" value="1"/>
</dbReference>
<dbReference type="InterPro" id="IPR027417">
    <property type="entry name" value="P-loop_NTPase"/>
</dbReference>
<dbReference type="SUPFAM" id="SSF52540">
    <property type="entry name" value="P-loop containing nucleoside triphosphate hydrolases"/>
    <property type="match status" value="1"/>
</dbReference>
<dbReference type="GO" id="GO:0034040">
    <property type="term" value="F:ATPase-coupled lipid transmembrane transporter activity"/>
    <property type="evidence" value="ECO:0007669"/>
    <property type="project" value="TreeGrafter"/>
</dbReference>
<feature type="domain" description="ABC transporter" evidence="3">
    <location>
        <begin position="16"/>
        <end position="230"/>
    </location>
</feature>
<dbReference type="PROSITE" id="PS00211">
    <property type="entry name" value="ABC_TRANSPORTER_1"/>
    <property type="match status" value="1"/>
</dbReference>
<evidence type="ECO:0000256" key="1">
    <source>
        <dbReference type="ARBA" id="ARBA00022741"/>
    </source>
</evidence>
<evidence type="ECO:0000313" key="4">
    <source>
        <dbReference type="EMBL" id="POZ53084.1"/>
    </source>
</evidence>
<organism evidence="4 5">
    <name type="scientific">Methylovulum psychrotolerans</name>
    <dbReference type="NCBI Taxonomy" id="1704499"/>
    <lineage>
        <taxon>Bacteria</taxon>
        <taxon>Pseudomonadati</taxon>
        <taxon>Pseudomonadota</taxon>
        <taxon>Gammaproteobacteria</taxon>
        <taxon>Methylococcales</taxon>
        <taxon>Methylococcaceae</taxon>
        <taxon>Methylovulum</taxon>
    </lineage>
</organism>
<accession>A0A2S5CQK7</accession>
<evidence type="ECO:0000259" key="3">
    <source>
        <dbReference type="PROSITE" id="PS50893"/>
    </source>
</evidence>
<gene>
    <name evidence="4" type="ORF">AADEFJLK_00094</name>
</gene>
<evidence type="ECO:0000256" key="2">
    <source>
        <dbReference type="ARBA" id="ARBA00022840"/>
    </source>
</evidence>
<dbReference type="EMBL" id="PGFZ01000001">
    <property type="protein sequence ID" value="POZ53084.1"/>
    <property type="molecule type" value="Genomic_DNA"/>
</dbReference>
<dbReference type="PANTHER" id="PTHR24221">
    <property type="entry name" value="ATP-BINDING CASSETTE SUB-FAMILY B"/>
    <property type="match status" value="1"/>
</dbReference>
<dbReference type="GO" id="GO:0016887">
    <property type="term" value="F:ATP hydrolysis activity"/>
    <property type="evidence" value="ECO:0007669"/>
    <property type="project" value="InterPro"/>
</dbReference>
<keyword evidence="1" id="KW-0547">Nucleotide-binding</keyword>
<dbReference type="Proteomes" id="UP000237423">
    <property type="component" value="Unassembled WGS sequence"/>
</dbReference>
<dbReference type="InterPro" id="IPR039421">
    <property type="entry name" value="Type_1_exporter"/>
</dbReference>
<dbReference type="PROSITE" id="PS50893">
    <property type="entry name" value="ABC_TRANSPORTER_2"/>
    <property type="match status" value="1"/>
</dbReference>
<dbReference type="InterPro" id="IPR017871">
    <property type="entry name" value="ABC_transporter-like_CS"/>
</dbReference>
<dbReference type="InterPro" id="IPR003593">
    <property type="entry name" value="AAA+_ATPase"/>
</dbReference>
<dbReference type="PANTHER" id="PTHR24221:SF654">
    <property type="entry name" value="ATP-BINDING CASSETTE SUB-FAMILY B MEMBER 6"/>
    <property type="match status" value="1"/>
</dbReference>
<reference evidence="4 5" key="1">
    <citation type="submission" date="2017-11" db="EMBL/GenBank/DDBJ databases">
        <title>Draft Genome Sequence of Methylobacter psychrotolerans Sph1T, an Obligate Methanotroph from Low-Temperature Environments.</title>
        <authorList>
            <person name="Oshkin I.Y."/>
            <person name="Miroshnikov K."/>
            <person name="Belova S.E."/>
            <person name="Korzhenkov A."/>
            <person name="Toshchakov S.V."/>
            <person name="Dedysh S.N."/>
        </authorList>
    </citation>
    <scope>NUCLEOTIDE SEQUENCE [LARGE SCALE GENOMIC DNA]</scope>
    <source>
        <strain evidence="4 5">Sph1</strain>
    </source>
</reference>
<protein>
    <submittedName>
        <fullName evidence="4">ABC transporter ATP-binding protein</fullName>
    </submittedName>
</protein>
<proteinExistence type="predicted"/>
<dbReference type="GO" id="GO:0005524">
    <property type="term" value="F:ATP binding"/>
    <property type="evidence" value="ECO:0007669"/>
    <property type="project" value="UniProtKB-KW"/>
</dbReference>
<dbReference type="Pfam" id="PF00005">
    <property type="entry name" value="ABC_tran"/>
    <property type="match status" value="1"/>
</dbReference>
<name>A0A2S5CQK7_9GAMM</name>
<dbReference type="SMART" id="SM00382">
    <property type="entry name" value="AAA"/>
    <property type="match status" value="1"/>
</dbReference>
<comment type="caution">
    <text evidence="4">The sequence shown here is derived from an EMBL/GenBank/DDBJ whole genome shotgun (WGS) entry which is preliminary data.</text>
</comment>
<evidence type="ECO:0000313" key="5">
    <source>
        <dbReference type="Proteomes" id="UP000237423"/>
    </source>
</evidence>